<dbReference type="Pfam" id="PF14690">
    <property type="entry name" value="Zn_ribbon_ISL3"/>
    <property type="match status" value="1"/>
</dbReference>
<accession>A0A9D1INF1</accession>
<sequence length="471" mass="56248">MTKEDFRKILNLEEFIDIIKVETGDEKTKCIHIKSSRKKARCPECNNFSKKIHDYLKPSKITYLKNSEEETYLIVYKRRFECKYCKKTFTEDLGISSPKNKISHKTKQLILKLCMDRDRTLTAIAKETNTSVSVVRKTFLEATNNYPDNMETVPEVISFDETSTYTQEGLYSFVLNDPIHKITLDILPTRKKDYLIDYFLKVKNRKSVKVVICDLYRPYYEVVKICFPKAIFVADPFHYIKYVTKGLDDVRIRLVHKYDDNKRSKEYIMFKNRTNKSLLLKSFNETKAELKIKQERQEKYDKGLIKQKPYDKFNDYWYGTIKIKKNNRFVEIYRIDRLQEVLNMNSELLEAYNLKEEFLRITTHVKYKDAKRQLKEWVKQCYDSKIPEMVEAANTINNWINEIVNSFKDERYSNGFTEANNNTITKIVDRAYGYKNFKFFRLRTLVILHKSYSGGSRKNIENGQKHKNQFF</sequence>
<evidence type="ECO:0000313" key="3">
    <source>
        <dbReference type="EMBL" id="HIU40125.1"/>
    </source>
</evidence>
<feature type="domain" description="Transposase IS204/IS1001/IS1096/IS1165 DDE" evidence="1">
    <location>
        <begin position="157"/>
        <end position="443"/>
    </location>
</feature>
<dbReference type="InterPro" id="IPR002560">
    <property type="entry name" value="Transposase_DDE"/>
</dbReference>
<name>A0A9D1INF1_9FIRM</name>
<dbReference type="EMBL" id="DVMT01000025">
    <property type="protein sequence ID" value="HIU40125.1"/>
    <property type="molecule type" value="Genomic_DNA"/>
</dbReference>
<evidence type="ECO:0000313" key="4">
    <source>
        <dbReference type="Proteomes" id="UP000824074"/>
    </source>
</evidence>
<reference evidence="3" key="1">
    <citation type="submission" date="2020-10" db="EMBL/GenBank/DDBJ databases">
        <authorList>
            <person name="Gilroy R."/>
        </authorList>
    </citation>
    <scope>NUCLEOTIDE SEQUENCE</scope>
    <source>
        <strain evidence="3">CHK193-30670</strain>
    </source>
</reference>
<reference evidence="3" key="2">
    <citation type="journal article" date="2021" name="PeerJ">
        <title>Extensive microbial diversity within the chicken gut microbiome revealed by metagenomics and culture.</title>
        <authorList>
            <person name="Gilroy R."/>
            <person name="Ravi A."/>
            <person name="Getino M."/>
            <person name="Pursley I."/>
            <person name="Horton D.L."/>
            <person name="Alikhan N.F."/>
            <person name="Baker D."/>
            <person name="Gharbi K."/>
            <person name="Hall N."/>
            <person name="Watson M."/>
            <person name="Adriaenssens E.M."/>
            <person name="Foster-Nyarko E."/>
            <person name="Jarju S."/>
            <person name="Secka A."/>
            <person name="Antonio M."/>
            <person name="Oren A."/>
            <person name="Chaudhuri R.R."/>
            <person name="La Ragione R."/>
            <person name="Hildebrand F."/>
            <person name="Pallen M.J."/>
        </authorList>
    </citation>
    <scope>NUCLEOTIDE SEQUENCE</scope>
    <source>
        <strain evidence="3">CHK193-30670</strain>
    </source>
</reference>
<evidence type="ECO:0000259" key="1">
    <source>
        <dbReference type="Pfam" id="PF01610"/>
    </source>
</evidence>
<dbReference type="Pfam" id="PF01610">
    <property type="entry name" value="DDE_Tnp_ISL3"/>
    <property type="match status" value="1"/>
</dbReference>
<dbReference type="InterPro" id="IPR029261">
    <property type="entry name" value="Transposase_Znf"/>
</dbReference>
<gene>
    <name evidence="3" type="ORF">IAB68_02340</name>
</gene>
<dbReference type="AlphaFoldDB" id="A0A9D1INF1"/>
<organism evidence="3 4">
    <name type="scientific">Candidatus Aphodocola excrementigallinarum</name>
    <dbReference type="NCBI Taxonomy" id="2840670"/>
    <lineage>
        <taxon>Bacteria</taxon>
        <taxon>Bacillati</taxon>
        <taxon>Bacillota</taxon>
        <taxon>Bacilli</taxon>
        <taxon>Candidatus Aphodocola</taxon>
    </lineage>
</organism>
<dbReference type="Proteomes" id="UP000824074">
    <property type="component" value="Unassembled WGS sequence"/>
</dbReference>
<dbReference type="NCBIfam" id="NF033550">
    <property type="entry name" value="transpos_ISL3"/>
    <property type="match status" value="1"/>
</dbReference>
<evidence type="ECO:0000259" key="2">
    <source>
        <dbReference type="Pfam" id="PF14690"/>
    </source>
</evidence>
<dbReference type="PANTHER" id="PTHR33498">
    <property type="entry name" value="TRANSPOSASE FOR INSERTION SEQUENCE ELEMENT IS1557"/>
    <property type="match status" value="1"/>
</dbReference>
<feature type="domain" description="Transposase IS204/IS1001/IS1096/IS1165 zinc-finger" evidence="2">
    <location>
        <begin position="39"/>
        <end position="85"/>
    </location>
</feature>
<comment type="caution">
    <text evidence="3">The sequence shown here is derived from an EMBL/GenBank/DDBJ whole genome shotgun (WGS) entry which is preliminary data.</text>
</comment>
<protein>
    <submittedName>
        <fullName evidence="3">ISL3 family transposase</fullName>
    </submittedName>
</protein>
<proteinExistence type="predicted"/>
<dbReference type="InterPro" id="IPR047951">
    <property type="entry name" value="Transpos_ISL3"/>
</dbReference>
<dbReference type="PANTHER" id="PTHR33498:SF1">
    <property type="entry name" value="TRANSPOSASE FOR INSERTION SEQUENCE ELEMENT IS1557"/>
    <property type="match status" value="1"/>
</dbReference>